<dbReference type="SUPFAM" id="SSF53649">
    <property type="entry name" value="Alkaline phosphatase-like"/>
    <property type="match status" value="1"/>
</dbReference>
<dbReference type="AlphaFoldDB" id="A0A5J5LLX9"/>
<name>A0A5J5LLX9_HALHI</name>
<sequence>MTKGSIYGSENIYTRDWDLLVILDGCRLDVMEEVVAEEEYPFVDDVKSTVSPSGMSSGWMYETFTDDHLSDVQDTSYVTANPHSEVVLGGDHPVDGDDFKLLDEVWRYAWDEDIGTVTADDVTDRAISSGRKHDFDRMIVHYMQPHFPSLSHPQLGSGINLDEVGDAWSSSIWKQLLRNEIDYDEVWEAYKGNLKVVMESLGTLLENVDAERVLITADHGNAFGERGFYGHGEFPIDEIRVVPSIVTSAVDSQEYKPIDRNYNDTDQSVQEKLSALGYLD</sequence>
<accession>A0A5J5LLX9</accession>
<evidence type="ECO:0000313" key="1">
    <source>
        <dbReference type="EMBL" id="KAA9410371.1"/>
    </source>
</evidence>
<dbReference type="InterPro" id="IPR017850">
    <property type="entry name" value="Alkaline_phosphatase_core_sf"/>
</dbReference>
<evidence type="ECO:0008006" key="3">
    <source>
        <dbReference type="Google" id="ProtNLM"/>
    </source>
</evidence>
<comment type="caution">
    <text evidence="1">The sequence shown here is derived from an EMBL/GenBank/DDBJ whole genome shotgun (WGS) entry which is preliminary data.</text>
</comment>
<protein>
    <recommendedName>
        <fullName evidence="3">Sulfatase N-terminal domain-containing protein</fullName>
    </recommendedName>
</protein>
<dbReference type="Gene3D" id="3.40.720.10">
    <property type="entry name" value="Alkaline Phosphatase, subunit A"/>
    <property type="match status" value="1"/>
</dbReference>
<organism evidence="1 2">
    <name type="scientific">Haloarcula hispanica</name>
    <dbReference type="NCBI Taxonomy" id="51589"/>
    <lineage>
        <taxon>Archaea</taxon>
        <taxon>Methanobacteriati</taxon>
        <taxon>Methanobacteriota</taxon>
        <taxon>Stenosarchaea group</taxon>
        <taxon>Halobacteria</taxon>
        <taxon>Halobacteriales</taxon>
        <taxon>Haloarculaceae</taxon>
        <taxon>Haloarcula</taxon>
    </lineage>
</organism>
<proteinExistence type="predicted"/>
<reference evidence="1 2" key="1">
    <citation type="submission" date="2018-11" db="EMBL/GenBank/DDBJ databases">
        <title>Genomic analysis of Haloarcula hispanica CBA1121.</title>
        <authorList>
            <person name="Kim Y.B."/>
            <person name="Roh S.W."/>
        </authorList>
    </citation>
    <scope>NUCLEOTIDE SEQUENCE [LARGE SCALE GENOMIC DNA]</scope>
    <source>
        <strain evidence="1 2">CBA1121</strain>
    </source>
</reference>
<gene>
    <name evidence="1" type="ORF">EGO51_11345</name>
</gene>
<dbReference type="RefSeq" id="WP_151103610.1">
    <property type="nucleotide sequence ID" value="NZ_RQWK01000001.1"/>
</dbReference>
<dbReference type="EMBL" id="RQWK01000001">
    <property type="protein sequence ID" value="KAA9410371.1"/>
    <property type="molecule type" value="Genomic_DNA"/>
</dbReference>
<dbReference type="Proteomes" id="UP000326244">
    <property type="component" value="Unassembled WGS sequence"/>
</dbReference>
<evidence type="ECO:0000313" key="2">
    <source>
        <dbReference type="Proteomes" id="UP000326244"/>
    </source>
</evidence>